<evidence type="ECO:0000256" key="1">
    <source>
        <dbReference type="ARBA" id="ARBA00004123"/>
    </source>
</evidence>
<organism evidence="7 8">
    <name type="scientific">Fusarium oxysporum f. sp. narcissi</name>
    <dbReference type="NCBI Taxonomy" id="451672"/>
    <lineage>
        <taxon>Eukaryota</taxon>
        <taxon>Fungi</taxon>
        <taxon>Dikarya</taxon>
        <taxon>Ascomycota</taxon>
        <taxon>Pezizomycotina</taxon>
        <taxon>Sordariomycetes</taxon>
        <taxon>Hypocreomycetidae</taxon>
        <taxon>Hypocreales</taxon>
        <taxon>Nectriaceae</taxon>
        <taxon>Fusarium</taxon>
        <taxon>Fusarium oxysporum species complex</taxon>
    </lineage>
</organism>
<evidence type="ECO:0000313" key="8">
    <source>
        <dbReference type="Proteomes" id="UP000290540"/>
    </source>
</evidence>
<dbReference type="Proteomes" id="UP000290540">
    <property type="component" value="Unassembled WGS sequence"/>
</dbReference>
<dbReference type="PROSITE" id="PS51821">
    <property type="entry name" value="VELVET"/>
    <property type="match status" value="1"/>
</dbReference>
<keyword evidence="3" id="KW-0805">Transcription regulation</keyword>
<dbReference type="AlphaFoldDB" id="A0A4Q2V389"/>
<dbReference type="InterPro" id="IPR037525">
    <property type="entry name" value="Velvet_dom"/>
</dbReference>
<evidence type="ECO:0000256" key="2">
    <source>
        <dbReference type="ARBA" id="ARBA00022969"/>
    </source>
</evidence>
<dbReference type="EMBL" id="MQTW01000695">
    <property type="protein sequence ID" value="RYC79289.1"/>
    <property type="molecule type" value="Genomic_DNA"/>
</dbReference>
<comment type="subcellular location">
    <subcellularLocation>
        <location evidence="1">Nucleus</location>
    </subcellularLocation>
</comment>
<sequence length="232" mass="25853">MLDPRISTNSDAVLEAEGCNVATSKRKKLSTTEYSLEIRQHPLNARACGFGPKDRRAIDPPPILQLRINDASLTPEKIQKELRDRKYVANCFLYDANGTHDVTLILDEQQQSIQQLSSRTTSAHFYGKYEAGKEGCFFPFPDLSCRHTGSFQLKFTVMKIDLASAKKVPRQPVLAEVYSGSFTVFEANKFPGMQPSTELAKALNEQGCWIPFKKGNGKSKKDGNIAYPGDTN</sequence>
<evidence type="ECO:0000256" key="3">
    <source>
        <dbReference type="ARBA" id="ARBA00023015"/>
    </source>
</evidence>
<reference evidence="7 8" key="1">
    <citation type="submission" date="2016-12" db="EMBL/GenBank/DDBJ databases">
        <title>Draft genome sequence of Fusarium oxysporum causing rot on Narcissus.</title>
        <authorList>
            <person name="Armitage A.D."/>
            <person name="Taylor A."/>
            <person name="Clarkson J.P."/>
            <person name="Harrison R.J."/>
            <person name="Jackson A.C."/>
        </authorList>
    </citation>
    <scope>NUCLEOTIDE SEQUENCE [LARGE SCALE GENOMIC DNA]</scope>
    <source>
        <strain evidence="7 8">N139</strain>
    </source>
</reference>
<dbReference type="Gene3D" id="2.60.40.3960">
    <property type="entry name" value="Velvet domain"/>
    <property type="match status" value="1"/>
</dbReference>
<protein>
    <recommendedName>
        <fullName evidence="6">Velvet domain-containing protein</fullName>
    </recommendedName>
</protein>
<dbReference type="GO" id="GO:0030435">
    <property type="term" value="P:sporulation resulting in formation of a cellular spore"/>
    <property type="evidence" value="ECO:0007669"/>
    <property type="project" value="UniProtKB-KW"/>
</dbReference>
<dbReference type="PANTHER" id="PTHR33572:SF17">
    <property type="entry name" value="SEXUAL DEVELOPMENT REGULATOR VELC"/>
    <property type="match status" value="1"/>
</dbReference>
<accession>A0A4Q2V389</accession>
<dbReference type="InterPro" id="IPR038491">
    <property type="entry name" value="Velvet_dom_sf"/>
</dbReference>
<evidence type="ECO:0000259" key="6">
    <source>
        <dbReference type="PROSITE" id="PS51821"/>
    </source>
</evidence>
<name>A0A4Q2V389_FUSOX</name>
<evidence type="ECO:0000256" key="5">
    <source>
        <dbReference type="ARBA" id="ARBA00023242"/>
    </source>
</evidence>
<keyword evidence="5" id="KW-0539">Nucleus</keyword>
<gene>
    <name evidence="7" type="ORF">BFJ63_vAg17830</name>
</gene>
<keyword evidence="2" id="KW-0749">Sporulation</keyword>
<evidence type="ECO:0000256" key="4">
    <source>
        <dbReference type="ARBA" id="ARBA00023163"/>
    </source>
</evidence>
<comment type="caution">
    <text evidence="7">The sequence shown here is derived from an EMBL/GenBank/DDBJ whole genome shotgun (WGS) entry which is preliminary data.</text>
</comment>
<keyword evidence="4" id="KW-0804">Transcription</keyword>
<evidence type="ECO:0000313" key="7">
    <source>
        <dbReference type="EMBL" id="RYC79289.1"/>
    </source>
</evidence>
<dbReference type="GO" id="GO:0005634">
    <property type="term" value="C:nucleus"/>
    <property type="evidence" value="ECO:0007669"/>
    <property type="project" value="UniProtKB-SubCell"/>
</dbReference>
<dbReference type="Pfam" id="PF11754">
    <property type="entry name" value="Velvet"/>
    <property type="match status" value="1"/>
</dbReference>
<proteinExistence type="predicted"/>
<dbReference type="PANTHER" id="PTHR33572">
    <property type="entry name" value="SPORE DEVELOPMENT REGULATOR VOSA"/>
    <property type="match status" value="1"/>
</dbReference>
<dbReference type="InterPro" id="IPR021740">
    <property type="entry name" value="Velvet"/>
</dbReference>
<feature type="domain" description="Velvet" evidence="6">
    <location>
        <begin position="29"/>
        <end position="213"/>
    </location>
</feature>